<dbReference type="EMBL" id="JAGGLD010000001">
    <property type="protein sequence ID" value="MBP1999941.1"/>
    <property type="molecule type" value="Genomic_DNA"/>
</dbReference>
<dbReference type="RefSeq" id="WP_209859604.1">
    <property type="nucleotide sequence ID" value="NZ_JAGGLD010000001.1"/>
</dbReference>
<dbReference type="EC" id="2.7.11.1" evidence="2"/>
<dbReference type="Proteomes" id="UP001519288">
    <property type="component" value="Unassembled WGS sequence"/>
</dbReference>
<evidence type="ECO:0000313" key="3">
    <source>
        <dbReference type="Proteomes" id="UP001519288"/>
    </source>
</evidence>
<reference evidence="2 3" key="1">
    <citation type="submission" date="2021-03" db="EMBL/GenBank/DDBJ databases">
        <title>Genomic Encyclopedia of Type Strains, Phase IV (KMG-IV): sequencing the most valuable type-strain genomes for metagenomic binning, comparative biology and taxonomic classification.</title>
        <authorList>
            <person name="Goeker M."/>
        </authorList>
    </citation>
    <scope>NUCLEOTIDE SEQUENCE [LARGE SCALE GENOMIC DNA]</scope>
    <source>
        <strain evidence="2 3">DSM 26806</strain>
    </source>
</reference>
<dbReference type="GO" id="GO:0004674">
    <property type="term" value="F:protein serine/threonine kinase activity"/>
    <property type="evidence" value="ECO:0007669"/>
    <property type="project" value="UniProtKB-EC"/>
</dbReference>
<gene>
    <name evidence="2" type="ORF">J2Z69_000960</name>
</gene>
<feature type="domain" description="Protein kinase" evidence="1">
    <location>
        <begin position="18"/>
        <end position="297"/>
    </location>
</feature>
<dbReference type="InterPro" id="IPR011009">
    <property type="entry name" value="Kinase-like_dom_sf"/>
</dbReference>
<sequence length="297" mass="34395">MTKGQVELSIDNVKFHLLQYDDFQWIHKYGQVFCVFDQQESGNLSFGIRQGQKKLFLKFAGAKTVRYEGSVSDAIESLEQSVVLYQDLAHPSLIKLLDSFTCASGFGLLFEWVEGESLHPHWLFSKVNKYSHSQSSYYRFRQLPMLKKLQAIEQIFDFHVLVEDKGYVSVDFYDGSILYDFTRDILKICDIDFFRKRPLVNEIGDPFWGSHRFKSPEESLKGAILDERTLVFNMGAFAFCLLGGELDRGIEHWMGDESLYKVALRAVNPDRHTRYPSAKAFKMAWDKAVNELKVLHN</sequence>
<keyword evidence="3" id="KW-1185">Reference proteome</keyword>
<keyword evidence="2" id="KW-0808">Transferase</keyword>
<evidence type="ECO:0000313" key="2">
    <source>
        <dbReference type="EMBL" id="MBP1999941.1"/>
    </source>
</evidence>
<accession>A0ABS4JDZ4</accession>
<organism evidence="2 3">
    <name type="scientific">Paenibacillus shirakamiensis</name>
    <dbReference type="NCBI Taxonomy" id="1265935"/>
    <lineage>
        <taxon>Bacteria</taxon>
        <taxon>Bacillati</taxon>
        <taxon>Bacillota</taxon>
        <taxon>Bacilli</taxon>
        <taxon>Bacillales</taxon>
        <taxon>Paenibacillaceae</taxon>
        <taxon>Paenibacillus</taxon>
    </lineage>
</organism>
<keyword evidence="2" id="KW-0418">Kinase</keyword>
<evidence type="ECO:0000259" key="1">
    <source>
        <dbReference type="PROSITE" id="PS50011"/>
    </source>
</evidence>
<dbReference type="Gene3D" id="1.10.510.10">
    <property type="entry name" value="Transferase(Phosphotransferase) domain 1"/>
    <property type="match status" value="1"/>
</dbReference>
<proteinExistence type="predicted"/>
<dbReference type="SUPFAM" id="SSF56112">
    <property type="entry name" value="Protein kinase-like (PK-like)"/>
    <property type="match status" value="1"/>
</dbReference>
<dbReference type="InterPro" id="IPR000719">
    <property type="entry name" value="Prot_kinase_dom"/>
</dbReference>
<comment type="caution">
    <text evidence="2">The sequence shown here is derived from an EMBL/GenBank/DDBJ whole genome shotgun (WGS) entry which is preliminary data.</text>
</comment>
<protein>
    <submittedName>
        <fullName evidence="2">Serine/threonine-protein kinase</fullName>
        <ecNumber evidence="2">2.7.11.1</ecNumber>
    </submittedName>
</protein>
<name>A0ABS4JDZ4_9BACL</name>
<dbReference type="PROSITE" id="PS50011">
    <property type="entry name" value="PROTEIN_KINASE_DOM"/>
    <property type="match status" value="1"/>
</dbReference>